<dbReference type="InterPro" id="IPR016024">
    <property type="entry name" value="ARM-type_fold"/>
</dbReference>
<dbReference type="PROSITE" id="PS51257">
    <property type="entry name" value="PROKAR_LIPOPROTEIN"/>
    <property type="match status" value="1"/>
</dbReference>
<sequence>MKTINLRLILLFCFPFVTVIQGCAPDIESESPIERIQAVEQATFNNQTILQKIALEDTHYLVRRAAVEKLNDQTTLIKVALVDEDAHVRYSAAKKITSQIDLQRIAQHDKSKKVRLFAVSKLTNQTVLIQIAVKDMSSSVRLAATQRLNMPLKINQAALVRIALEEKDEYVLIAIIKRLTDAATLVQLFNDNINRIQKAVANRIAKDDIKIILPLRGTPNINHAEIIEKIIDQKQLFKIALSDQVYSKYVMFTAISKINSRAMLAKIAKRSKIRDHRNYANARLTVEAITSQAKLIKIAKKGKNEHLRKAAIIKLTNQSALADIALNDNNNGYLKATAISRLKDNDILKKIVYSQDSIRNSMSYYAAEQITDQTMLINIVNSDLSEKVRRRALARINDQNILIGAAKFNQNKELRATATKKIHDQKALEVIAKTTSLSSNTRAISKNAIQKIINPAVLKKIVTKRADWLTKIVAKVRLVELAKQQGMQALTAVLVKATDISDTAIRKIALLDLMHENLLTTLAYFEKTQSIRKMAIRLLDNQEVLQDLAANNPSADIREVATIGISSDAFLLQQANTDTSSAVRLAAVRTFHNKETILKARKQSYYFDARSAAYQYLIDIGDRKLINQAKAVSKKYNQFIDKLLSSNDSSLLIKESLQGKIDVYRKVAASKLNKPADISLVANSSNDRKVLMLLLEKIEQTSELKKIANTAVNPAIRLAAAQKSGLKSWDSIFESATNRSKSSRQALGDALAAVALFKEIQPGIKNSVQQAALELIRIGNESRIPEMVDLLTLYGNTVLAEDYLNCGQPDLNNAALAWAKKNGYNIRKGGGSHRARWGSK</sequence>
<name>A0A3B1AIR1_9ZZZZ</name>
<evidence type="ECO:0000313" key="1">
    <source>
        <dbReference type="EMBL" id="VAW99773.1"/>
    </source>
</evidence>
<proteinExistence type="predicted"/>
<dbReference type="EMBL" id="UOFS01000040">
    <property type="protein sequence ID" value="VAW99773.1"/>
    <property type="molecule type" value="Genomic_DNA"/>
</dbReference>
<dbReference type="SUPFAM" id="SSF48371">
    <property type="entry name" value="ARM repeat"/>
    <property type="match status" value="1"/>
</dbReference>
<accession>A0A3B1AIR1</accession>
<dbReference type="AlphaFoldDB" id="A0A3B1AIR1"/>
<organism evidence="1">
    <name type="scientific">hydrothermal vent metagenome</name>
    <dbReference type="NCBI Taxonomy" id="652676"/>
    <lineage>
        <taxon>unclassified sequences</taxon>
        <taxon>metagenomes</taxon>
        <taxon>ecological metagenomes</taxon>
    </lineage>
</organism>
<protein>
    <submittedName>
        <fullName evidence="1">Uncharacterized protein</fullName>
    </submittedName>
</protein>
<gene>
    <name evidence="1" type="ORF">MNBD_GAMMA22-2924</name>
</gene>
<reference evidence="1" key="1">
    <citation type="submission" date="2018-06" db="EMBL/GenBank/DDBJ databases">
        <authorList>
            <person name="Zhirakovskaya E."/>
        </authorList>
    </citation>
    <scope>NUCLEOTIDE SEQUENCE</scope>
</reference>